<evidence type="ECO:0000313" key="2">
    <source>
        <dbReference type="Proteomes" id="UP000265703"/>
    </source>
</evidence>
<name>A0A397T9K6_9GLOM</name>
<reference evidence="1 2" key="1">
    <citation type="submission" date="2018-06" db="EMBL/GenBank/DDBJ databases">
        <title>Comparative genomics reveals the genomic features of Rhizophagus irregularis, R. cerebriforme, R. diaphanum and Gigaspora rosea, and their symbiotic lifestyle signature.</title>
        <authorList>
            <person name="Morin E."/>
            <person name="San Clemente H."/>
            <person name="Chen E.C.H."/>
            <person name="De La Providencia I."/>
            <person name="Hainaut M."/>
            <person name="Kuo A."/>
            <person name="Kohler A."/>
            <person name="Murat C."/>
            <person name="Tang N."/>
            <person name="Roy S."/>
            <person name="Loubradou J."/>
            <person name="Henrissat B."/>
            <person name="Grigoriev I.V."/>
            <person name="Corradi N."/>
            <person name="Roux C."/>
            <person name="Martin F.M."/>
        </authorList>
    </citation>
    <scope>NUCLEOTIDE SEQUENCE [LARGE SCALE GENOMIC DNA]</scope>
    <source>
        <strain evidence="1 2">DAOM 227022</strain>
    </source>
</reference>
<protein>
    <submittedName>
        <fullName evidence="1">Uncharacterized protein</fullName>
    </submittedName>
</protein>
<dbReference type="EMBL" id="QKYT01000070">
    <property type="protein sequence ID" value="RIA94940.1"/>
    <property type="molecule type" value="Genomic_DNA"/>
</dbReference>
<dbReference type="Proteomes" id="UP000265703">
    <property type="component" value="Unassembled WGS sequence"/>
</dbReference>
<evidence type="ECO:0000313" key="1">
    <source>
        <dbReference type="EMBL" id="RIA94940.1"/>
    </source>
</evidence>
<sequence length="116" mass="13053">MSQQNQIITLSKTATQQQETSSAIYNNYDISTTTSIVVSEHLALTSSITSDAQIDTISCTGKEAIQNDWEFYNDINEYMQSNPNVHAPITSDSIRGVKHKMQDDINDHNESEEIRL</sequence>
<gene>
    <name evidence="1" type="ORF">C1645_817310</name>
</gene>
<dbReference type="AlphaFoldDB" id="A0A397T9K6"/>
<keyword evidence="2" id="KW-1185">Reference proteome</keyword>
<comment type="caution">
    <text evidence="1">The sequence shown here is derived from an EMBL/GenBank/DDBJ whole genome shotgun (WGS) entry which is preliminary data.</text>
</comment>
<accession>A0A397T9K6</accession>
<organism evidence="1 2">
    <name type="scientific">Glomus cerebriforme</name>
    <dbReference type="NCBI Taxonomy" id="658196"/>
    <lineage>
        <taxon>Eukaryota</taxon>
        <taxon>Fungi</taxon>
        <taxon>Fungi incertae sedis</taxon>
        <taxon>Mucoromycota</taxon>
        <taxon>Glomeromycotina</taxon>
        <taxon>Glomeromycetes</taxon>
        <taxon>Glomerales</taxon>
        <taxon>Glomeraceae</taxon>
        <taxon>Glomus</taxon>
    </lineage>
</organism>
<proteinExistence type="predicted"/>